<gene>
    <name evidence="1" type="ORF">A355_0154</name>
</gene>
<dbReference type="Proteomes" id="UP000003933">
    <property type="component" value="Chromosome"/>
</dbReference>
<organism evidence="1 2">
    <name type="scientific">Candidatus Carsonella ruddii HT isolate Thao2000</name>
    <dbReference type="NCBI Taxonomy" id="1202539"/>
    <lineage>
        <taxon>Bacteria</taxon>
        <taxon>Pseudomonadati</taxon>
        <taxon>Pseudomonadota</taxon>
        <taxon>Gammaproteobacteria</taxon>
        <taxon>Oceanospirillales</taxon>
        <taxon>Halomonadaceae</taxon>
        <taxon>Zymobacter group</taxon>
        <taxon>Candidatus Carsonella</taxon>
    </lineage>
</organism>
<proteinExistence type="predicted"/>
<dbReference type="EMBL" id="CP003544">
    <property type="protein sequence ID" value="AFP84173.1"/>
    <property type="molecule type" value="Genomic_DNA"/>
</dbReference>
<evidence type="ECO:0000313" key="2">
    <source>
        <dbReference type="Proteomes" id="UP000003933"/>
    </source>
</evidence>
<dbReference type="KEGG" id="crt:A355_0154"/>
<sequence length="130" mass="16043">MIKNLILVIYNKINNSNNFFNYLIQINIKIKILNIKNFYKNNVKILILNDSYYKINQFLKSLSKCLFLKKIFSYNKIKILNYNNFYLSNIKFFKNFIFIVYLKKYIFFFNLKKKNYVKSILNFFNKNLYL</sequence>
<dbReference type="AlphaFoldDB" id="J3YQE8"/>
<dbReference type="RefSeq" id="WP_014887473.1">
    <property type="nucleotide sequence ID" value="NC_018417.1"/>
</dbReference>
<evidence type="ECO:0000313" key="1">
    <source>
        <dbReference type="EMBL" id="AFP84173.1"/>
    </source>
</evidence>
<reference evidence="1 2" key="1">
    <citation type="journal article" date="2012" name="Mol. Biol. Evol.">
        <title>Genome reduction and co-evolution between the primary and secondary bacterial symbionts of psyllids.</title>
        <authorList>
            <person name="Sloan D.B."/>
            <person name="Moran N.A."/>
        </authorList>
    </citation>
    <scope>NUCLEOTIDE SEQUENCE [LARGE SCALE GENOMIC DNA]</scope>
    <source>
        <strain evidence="1 2">HT</strain>
    </source>
</reference>
<protein>
    <submittedName>
        <fullName evidence="1">Uncharacterized protein</fullName>
    </submittedName>
</protein>
<dbReference type="HOGENOM" id="CLU_1934184_0_0_6"/>
<accession>J3YQE8</accession>
<name>J3YQE8_CARRU</name>
<dbReference type="STRING" id="1202539.A355_0154"/>
<dbReference type="PATRIC" id="fig|1202539.3.peg.123"/>